<protein>
    <submittedName>
        <fullName evidence="1">Uncharacterized protein</fullName>
    </submittedName>
</protein>
<proteinExistence type="predicted"/>
<gene>
    <name evidence="1" type="ORF">K7X08_011284</name>
</gene>
<reference evidence="2" key="1">
    <citation type="journal article" date="2023" name="Proc. Natl. Acad. Sci. U.S.A.">
        <title>Genomic and structural basis for evolution of tropane alkaloid biosynthesis.</title>
        <authorList>
            <person name="Wanga Y.-J."/>
            <person name="Taina T."/>
            <person name="Yua J.-Y."/>
            <person name="Lia J."/>
            <person name="Xua B."/>
            <person name="Chenc J."/>
            <person name="D'Auriad J.C."/>
            <person name="Huanga J.-P."/>
            <person name="Huanga S.-X."/>
        </authorList>
    </citation>
    <scope>NUCLEOTIDE SEQUENCE [LARGE SCALE GENOMIC DNA]</scope>
    <source>
        <strain evidence="2">cv. KIB-2019</strain>
    </source>
</reference>
<organism evidence="1 2">
    <name type="scientific">Anisodus acutangulus</name>
    <dbReference type="NCBI Taxonomy" id="402998"/>
    <lineage>
        <taxon>Eukaryota</taxon>
        <taxon>Viridiplantae</taxon>
        <taxon>Streptophyta</taxon>
        <taxon>Embryophyta</taxon>
        <taxon>Tracheophyta</taxon>
        <taxon>Spermatophyta</taxon>
        <taxon>Magnoliopsida</taxon>
        <taxon>eudicotyledons</taxon>
        <taxon>Gunneridae</taxon>
        <taxon>Pentapetalae</taxon>
        <taxon>asterids</taxon>
        <taxon>lamiids</taxon>
        <taxon>Solanales</taxon>
        <taxon>Solanaceae</taxon>
        <taxon>Solanoideae</taxon>
        <taxon>Hyoscyameae</taxon>
        <taxon>Anisodus</taxon>
    </lineage>
</organism>
<comment type="caution">
    <text evidence="1">The sequence shown here is derived from an EMBL/GenBank/DDBJ whole genome shotgun (WGS) entry which is preliminary data.</text>
</comment>
<accession>A0A9Q1R8L3</accession>
<name>A0A9Q1R8L3_9SOLA</name>
<dbReference type="AlphaFoldDB" id="A0A9Q1R8L3"/>
<dbReference type="EMBL" id="JAJAGQ010000012">
    <property type="protein sequence ID" value="KAJ8547698.1"/>
    <property type="molecule type" value="Genomic_DNA"/>
</dbReference>
<sequence length="75" mass="8002">MLEAMKWGDGCSTVVLERPCKCCIAAKNFTECICSVVLQGPLGLGCHWVPLCLNLTAACLLVCEKFSCGCCNVLS</sequence>
<keyword evidence="2" id="KW-1185">Reference proteome</keyword>
<evidence type="ECO:0000313" key="2">
    <source>
        <dbReference type="Proteomes" id="UP001152561"/>
    </source>
</evidence>
<evidence type="ECO:0000313" key="1">
    <source>
        <dbReference type="EMBL" id="KAJ8547698.1"/>
    </source>
</evidence>
<dbReference type="Proteomes" id="UP001152561">
    <property type="component" value="Unassembled WGS sequence"/>
</dbReference>